<protein>
    <submittedName>
        <fullName evidence="1">Uncharacterized protein</fullName>
    </submittedName>
</protein>
<geneLocation type="plasmid" evidence="1">
    <name>pColt5.8a</name>
</geneLocation>
<gene>
    <name evidence="1" type="ORF">pC5.8a_166</name>
</gene>
<proteinExistence type="predicted"/>
<name>A0A7S4ZU56_RHIRH</name>
<reference evidence="1" key="1">
    <citation type="submission" date="2018-12" db="EMBL/GenBank/DDBJ databases">
        <title>Three Rhizobium rhizogenes strains isolated from the same crown gall tumor carry diverse plasmids.</title>
        <authorList>
            <person name="Pulawska J."/>
            <person name="Kuzmanovic N."/>
        </authorList>
    </citation>
    <scope>NUCLEOTIDE SEQUENCE</scope>
    <source>
        <strain evidence="1">Colt5.8</strain>
        <plasmid evidence="1">pColt5.8a</plasmid>
    </source>
</reference>
<dbReference type="EMBL" id="MK318971">
    <property type="protein sequence ID" value="QCL09658.1"/>
    <property type="molecule type" value="Genomic_DNA"/>
</dbReference>
<accession>A0A7S4ZU56</accession>
<evidence type="ECO:0000313" key="1">
    <source>
        <dbReference type="EMBL" id="QCL09658.1"/>
    </source>
</evidence>
<sequence>MGEYAPLRGCFGPTLGGTRDHSATWRVIAKRELITFQIYDEGKLIFAKFA</sequence>
<dbReference type="AlphaFoldDB" id="A0A7S4ZU56"/>
<keyword evidence="1" id="KW-0614">Plasmid</keyword>
<organism evidence="1">
    <name type="scientific">Rhizobium rhizogenes</name>
    <name type="common">Agrobacterium rhizogenes</name>
    <dbReference type="NCBI Taxonomy" id="359"/>
    <lineage>
        <taxon>Bacteria</taxon>
        <taxon>Pseudomonadati</taxon>
        <taxon>Pseudomonadota</taxon>
        <taxon>Alphaproteobacteria</taxon>
        <taxon>Hyphomicrobiales</taxon>
        <taxon>Rhizobiaceae</taxon>
        <taxon>Rhizobium/Agrobacterium group</taxon>
        <taxon>Rhizobium</taxon>
    </lineage>
</organism>